<comment type="caution">
    <text evidence="2">The sequence shown here is derived from an EMBL/GenBank/DDBJ whole genome shotgun (WGS) entry which is preliminary data.</text>
</comment>
<proteinExistence type="predicted"/>
<accession>A0A8T1V835</accession>
<evidence type="ECO:0000313" key="3">
    <source>
        <dbReference type="Proteomes" id="UP000694044"/>
    </source>
</evidence>
<keyword evidence="3" id="KW-1185">Reference proteome</keyword>
<dbReference type="Proteomes" id="UP000694044">
    <property type="component" value="Unassembled WGS sequence"/>
</dbReference>
<keyword evidence="2" id="KW-0808">Transferase</keyword>
<organism evidence="2 3">
    <name type="scientific">Phytophthora pseudosyringae</name>
    <dbReference type="NCBI Taxonomy" id="221518"/>
    <lineage>
        <taxon>Eukaryota</taxon>
        <taxon>Sar</taxon>
        <taxon>Stramenopiles</taxon>
        <taxon>Oomycota</taxon>
        <taxon>Peronosporomycetes</taxon>
        <taxon>Peronosporales</taxon>
        <taxon>Peronosporaceae</taxon>
        <taxon>Phytophthora</taxon>
    </lineage>
</organism>
<dbReference type="OrthoDB" id="125175at2759"/>
<reference evidence="2" key="1">
    <citation type="submission" date="2021-02" db="EMBL/GenBank/DDBJ databases">
        <authorList>
            <person name="Palmer J.M."/>
        </authorList>
    </citation>
    <scope>NUCLEOTIDE SEQUENCE</scope>
    <source>
        <strain evidence="2">SCRP734</strain>
    </source>
</reference>
<protein>
    <submittedName>
        <fullName evidence="2">Mitogen-activated protein kinase kinase kinase mlk-1</fullName>
    </submittedName>
</protein>
<evidence type="ECO:0000259" key="1">
    <source>
        <dbReference type="PROSITE" id="PS50011"/>
    </source>
</evidence>
<dbReference type="InterPro" id="IPR000719">
    <property type="entry name" value="Prot_kinase_dom"/>
</dbReference>
<name>A0A8T1V835_9STRA</name>
<dbReference type="AlphaFoldDB" id="A0A8T1V835"/>
<dbReference type="PROSITE" id="PS50011">
    <property type="entry name" value="PROTEIN_KINASE_DOM"/>
    <property type="match status" value="1"/>
</dbReference>
<dbReference type="PANTHER" id="PTHR44329:SF214">
    <property type="entry name" value="PROTEIN KINASE DOMAIN-CONTAINING PROTEIN"/>
    <property type="match status" value="1"/>
</dbReference>
<keyword evidence="2" id="KW-0418">Kinase</keyword>
<dbReference type="InterPro" id="IPR051681">
    <property type="entry name" value="Ser/Thr_Kinases-Pseudokinases"/>
</dbReference>
<sequence>MRLLRRTRRRRSTTTQIPTGVEFAAVGSACDLHPVSEASDPLPEWFVPPEEVLFGPDQPFSRGSFGTAHKGKWLDSQVVVKSVIVEQDVTGESFQGEVAIWYSLSHPHIVNLYGACHLGGKPFFVCDHASLGNLSSYLRRRRPGEDNENVDVPEGWCKLYEAALGLQYLHQRGIVHQDLKCDNILVGNDGHAKLTDFGLSSSVLRRNPRNPAGKYSKPMGGVRWKAPELLLASKSSTSTVTLTMEADIFAFGMCIMQAVSGKFP</sequence>
<dbReference type="InterPro" id="IPR008271">
    <property type="entry name" value="Ser/Thr_kinase_AS"/>
</dbReference>
<dbReference type="GO" id="GO:0005524">
    <property type="term" value="F:ATP binding"/>
    <property type="evidence" value="ECO:0007669"/>
    <property type="project" value="InterPro"/>
</dbReference>
<dbReference type="Pfam" id="PF07714">
    <property type="entry name" value="PK_Tyr_Ser-Thr"/>
    <property type="match status" value="1"/>
</dbReference>
<dbReference type="InterPro" id="IPR001245">
    <property type="entry name" value="Ser-Thr/Tyr_kinase_cat_dom"/>
</dbReference>
<gene>
    <name evidence="2" type="primary">MLK-1_5</name>
    <name evidence="2" type="ORF">PHYPSEUDO_013928</name>
</gene>
<dbReference type="EMBL" id="JAGDFM010000755">
    <property type="protein sequence ID" value="KAG7376248.1"/>
    <property type="molecule type" value="Genomic_DNA"/>
</dbReference>
<dbReference type="GO" id="GO:0004674">
    <property type="term" value="F:protein serine/threonine kinase activity"/>
    <property type="evidence" value="ECO:0007669"/>
    <property type="project" value="TreeGrafter"/>
</dbReference>
<dbReference type="SMART" id="SM00220">
    <property type="entry name" value="S_TKc"/>
    <property type="match status" value="1"/>
</dbReference>
<feature type="domain" description="Protein kinase" evidence="1">
    <location>
        <begin position="54"/>
        <end position="264"/>
    </location>
</feature>
<dbReference type="PROSITE" id="PS00108">
    <property type="entry name" value="PROTEIN_KINASE_ST"/>
    <property type="match status" value="1"/>
</dbReference>
<dbReference type="PIRSF" id="PIRSF000654">
    <property type="entry name" value="Integrin-linked_kinase"/>
    <property type="match status" value="1"/>
</dbReference>
<dbReference type="PANTHER" id="PTHR44329">
    <property type="entry name" value="SERINE/THREONINE-PROTEIN KINASE TNNI3K-RELATED"/>
    <property type="match status" value="1"/>
</dbReference>
<evidence type="ECO:0000313" key="2">
    <source>
        <dbReference type="EMBL" id="KAG7376248.1"/>
    </source>
</evidence>